<gene>
    <name evidence="1" type="ORF">TDUB1175_LOCUS6050</name>
</gene>
<name>A0A7R9Z3J1_9STRA</name>
<dbReference type="AlphaFoldDB" id="A0A7R9Z3J1"/>
<accession>A0A7R9Z3J1</accession>
<organism evidence="1">
    <name type="scientific">Pseudictyota dubia</name>
    <dbReference type="NCBI Taxonomy" id="2749911"/>
    <lineage>
        <taxon>Eukaryota</taxon>
        <taxon>Sar</taxon>
        <taxon>Stramenopiles</taxon>
        <taxon>Ochrophyta</taxon>
        <taxon>Bacillariophyta</taxon>
        <taxon>Mediophyceae</taxon>
        <taxon>Biddulphiophycidae</taxon>
        <taxon>Eupodiscales</taxon>
        <taxon>Odontellaceae</taxon>
        <taxon>Pseudictyota</taxon>
    </lineage>
</organism>
<dbReference type="EMBL" id="HBED01012135">
    <property type="protein sequence ID" value="CAD8302686.1"/>
    <property type="molecule type" value="Transcribed_RNA"/>
</dbReference>
<reference evidence="1" key="1">
    <citation type="submission" date="2021-01" db="EMBL/GenBank/DDBJ databases">
        <authorList>
            <person name="Corre E."/>
            <person name="Pelletier E."/>
            <person name="Niang G."/>
            <person name="Scheremetjew M."/>
            <person name="Finn R."/>
            <person name="Kale V."/>
            <person name="Holt S."/>
            <person name="Cochrane G."/>
            <person name="Meng A."/>
            <person name="Brown T."/>
            <person name="Cohen L."/>
        </authorList>
    </citation>
    <scope>NUCLEOTIDE SEQUENCE</scope>
    <source>
        <strain evidence="1">CCMP147</strain>
    </source>
</reference>
<proteinExistence type="predicted"/>
<protein>
    <submittedName>
        <fullName evidence="1">Uncharacterized protein</fullName>
    </submittedName>
</protein>
<evidence type="ECO:0000313" key="1">
    <source>
        <dbReference type="EMBL" id="CAD8302686.1"/>
    </source>
</evidence>
<sequence>MDTESRFVLTDSVSLSESRFRFVLDRCMVGVVVIILGDTMELDVCAIVEEVIVIALCAPSLTLKKAIIECTHHDTQTETAKSSAASVWNAVCVTVSLREFASPRVSRWAMSITGRTQ</sequence>